<proteinExistence type="predicted"/>
<evidence type="ECO:0000259" key="4">
    <source>
        <dbReference type="SMART" id="SM00421"/>
    </source>
</evidence>
<evidence type="ECO:0000259" key="3">
    <source>
        <dbReference type="SMART" id="SM00382"/>
    </source>
</evidence>
<protein>
    <submittedName>
        <fullName evidence="5">LuxR family transcriptional regulator</fullName>
    </submittedName>
</protein>
<keyword evidence="2" id="KW-0067">ATP-binding</keyword>
<gene>
    <name evidence="5" type="ORF">GCM10009688_28090</name>
</gene>
<dbReference type="PANTHER" id="PTHR16305:SF28">
    <property type="entry name" value="GUANYLATE CYCLASE DOMAIN-CONTAINING PROTEIN"/>
    <property type="match status" value="1"/>
</dbReference>
<dbReference type="InterPro" id="IPR036388">
    <property type="entry name" value="WH-like_DNA-bd_sf"/>
</dbReference>
<comment type="caution">
    <text evidence="5">The sequence shown here is derived from an EMBL/GenBank/DDBJ whole genome shotgun (WGS) entry which is preliminary data.</text>
</comment>
<dbReference type="CDD" id="cd06170">
    <property type="entry name" value="LuxR_C_like"/>
    <property type="match status" value="1"/>
</dbReference>
<keyword evidence="6" id="KW-1185">Reference proteome</keyword>
<dbReference type="Proteomes" id="UP001500784">
    <property type="component" value="Unassembled WGS sequence"/>
</dbReference>
<dbReference type="InterPro" id="IPR041664">
    <property type="entry name" value="AAA_16"/>
</dbReference>
<dbReference type="SUPFAM" id="SSF52540">
    <property type="entry name" value="P-loop containing nucleoside triphosphate hydrolases"/>
    <property type="match status" value="1"/>
</dbReference>
<dbReference type="PANTHER" id="PTHR16305">
    <property type="entry name" value="TESTICULAR SOLUBLE ADENYLYL CYCLASE"/>
    <property type="match status" value="1"/>
</dbReference>
<dbReference type="RefSeq" id="WP_170287779.1">
    <property type="nucleotide sequence ID" value="NZ_BAAALV010000007.1"/>
</dbReference>
<dbReference type="Gene3D" id="3.40.50.300">
    <property type="entry name" value="P-loop containing nucleotide triphosphate hydrolases"/>
    <property type="match status" value="1"/>
</dbReference>
<dbReference type="InterPro" id="IPR016032">
    <property type="entry name" value="Sig_transdc_resp-reg_C-effctor"/>
</dbReference>
<organism evidence="5 6">
    <name type="scientific">Arthrobacter gandavensis</name>
    <dbReference type="NCBI Taxonomy" id="169960"/>
    <lineage>
        <taxon>Bacteria</taxon>
        <taxon>Bacillati</taxon>
        <taxon>Actinomycetota</taxon>
        <taxon>Actinomycetes</taxon>
        <taxon>Micrococcales</taxon>
        <taxon>Micrococcaceae</taxon>
        <taxon>Arthrobacter</taxon>
    </lineage>
</organism>
<dbReference type="Pfam" id="PF00196">
    <property type="entry name" value="GerE"/>
    <property type="match status" value="1"/>
</dbReference>
<dbReference type="EMBL" id="BAAALV010000007">
    <property type="protein sequence ID" value="GAA1921463.1"/>
    <property type="molecule type" value="Genomic_DNA"/>
</dbReference>
<evidence type="ECO:0000313" key="6">
    <source>
        <dbReference type="Proteomes" id="UP001500784"/>
    </source>
</evidence>
<dbReference type="SUPFAM" id="SSF46894">
    <property type="entry name" value="C-terminal effector domain of the bipartite response regulators"/>
    <property type="match status" value="1"/>
</dbReference>
<name>A0ABN2PIP4_9MICC</name>
<dbReference type="InterPro" id="IPR027417">
    <property type="entry name" value="P-loop_NTPase"/>
</dbReference>
<evidence type="ECO:0000256" key="1">
    <source>
        <dbReference type="ARBA" id="ARBA00022741"/>
    </source>
</evidence>
<evidence type="ECO:0000256" key="2">
    <source>
        <dbReference type="ARBA" id="ARBA00022840"/>
    </source>
</evidence>
<reference evidence="5 6" key="1">
    <citation type="journal article" date="2019" name="Int. J. Syst. Evol. Microbiol.">
        <title>The Global Catalogue of Microorganisms (GCM) 10K type strain sequencing project: providing services to taxonomists for standard genome sequencing and annotation.</title>
        <authorList>
            <consortium name="The Broad Institute Genomics Platform"/>
            <consortium name="The Broad Institute Genome Sequencing Center for Infectious Disease"/>
            <person name="Wu L."/>
            <person name="Ma J."/>
        </authorList>
    </citation>
    <scope>NUCLEOTIDE SEQUENCE [LARGE SCALE GENOMIC DNA]</scope>
    <source>
        <strain evidence="5 6">JCM 13316</strain>
    </source>
</reference>
<dbReference type="SMART" id="SM00382">
    <property type="entry name" value="AAA"/>
    <property type="match status" value="1"/>
</dbReference>
<dbReference type="InterPro" id="IPR000792">
    <property type="entry name" value="Tscrpt_reg_LuxR_C"/>
</dbReference>
<dbReference type="SMART" id="SM00421">
    <property type="entry name" value="HTH_LUXR"/>
    <property type="match status" value="1"/>
</dbReference>
<feature type="domain" description="HTH luxR-type" evidence="4">
    <location>
        <begin position="801"/>
        <end position="858"/>
    </location>
</feature>
<keyword evidence="1" id="KW-0547">Nucleotide-binding</keyword>
<feature type="domain" description="AAA+ ATPase" evidence="3">
    <location>
        <begin position="20"/>
        <end position="160"/>
    </location>
</feature>
<dbReference type="Pfam" id="PF13191">
    <property type="entry name" value="AAA_16"/>
    <property type="match status" value="1"/>
</dbReference>
<evidence type="ECO:0000313" key="5">
    <source>
        <dbReference type="EMBL" id="GAA1921463.1"/>
    </source>
</evidence>
<dbReference type="Gene3D" id="1.10.10.10">
    <property type="entry name" value="Winged helix-like DNA-binding domain superfamily/Winged helix DNA-binding domain"/>
    <property type="match status" value="1"/>
</dbReference>
<sequence length="862" mass="91477">MAGLVGRDALLGRMVSALAEGRGALIVGPQGIGKSALAHALTERARGYRIEALYGTEVSRRSPYGALAALLSELPLPDGLNPVSALHEVRRLLRSRAAGLPLLLVVDDVDQLDELSVQVVAQLVRGGEVTVVATATDLVRAEPEVLALWADGHLDRIDVEPLSQTETRTLMAGFLSGPVSEPAARSMWAETRGNPHFTTLMTAEQVRQGRLVLSEQTWVRAGTYVHSGAVAEVFDTQLSRLPADHRKLVEVLSRVSPLPLGAALGLVPAETLDALEEDGTVVLQRGALPAVVLSNSLFASVVAANIALGRSHELWKELSDVLQDPGSLAPAALAGFVSWSLDCESDPGPQCLSGAAAYANDSGKPSLALAFVGSAGPGNRDDALVLEEIRALMALGEDQKALNVLRAAETGLDPGRRNTWVAIMILKAALLRSISKSDDPALVLAGLTLPDGVADSPETSAEIDYATAELQLAEGNYAGAVQPLTALAVRRGISDRTRALAVAAAAEALAVTGKAGAALHLVEEHWGLLRAPFPAPDQSVILNRLFYAFYAAGDLKRALRFVRENTDSAEDAYHGTAGELVWGVVRAAAGESDAAIEALEPAVSQLRFRDPQDLLPLAAALLSYAHGLSGNTARASVYQRLAPRFRNRPFWHAARVTEFFRILARQGREKETAARALVQMAEEAEARGNVSFALGCYEAAASRGDLGAAAQLARLAPKATGRWAETLASYAKGMLGSDPWVLLEAAEGAAQLGHHLLAHHAAGQVRTVSPAGGGSIARRAAAVENAAYRRLLRENSIQNMLAGLSDFDARLVKLAAGTSSRNHIAQELHLSPRTVDWHLNKLFRKLHVSGRTELRDVLRSAE</sequence>
<dbReference type="InterPro" id="IPR003593">
    <property type="entry name" value="AAA+_ATPase"/>
</dbReference>
<accession>A0ABN2PIP4</accession>